<dbReference type="SUPFAM" id="SSF51726">
    <property type="entry name" value="UROD/MetE-like"/>
    <property type="match status" value="1"/>
</dbReference>
<evidence type="ECO:0000259" key="7">
    <source>
        <dbReference type="Pfam" id="PF01208"/>
    </source>
</evidence>
<dbReference type="NCBIfam" id="NF040654">
    <property type="entry name" value="MtaA_Meth"/>
    <property type="match status" value="1"/>
</dbReference>
<dbReference type="GO" id="GO:0004853">
    <property type="term" value="F:uroporphyrinogen decarboxylase activity"/>
    <property type="evidence" value="ECO:0007669"/>
    <property type="project" value="InterPro"/>
</dbReference>
<keyword evidence="2 8" id="KW-0489">Methyltransferase</keyword>
<dbReference type="GO" id="GO:1990088">
    <property type="term" value="F:[methyl-Co(III) methanol-specific corrinoid protein]:coenzyme M methyltransferase"/>
    <property type="evidence" value="ECO:0007669"/>
    <property type="project" value="UniProtKB-EC"/>
</dbReference>
<dbReference type="STRING" id="118062.MCBB_1152"/>
<dbReference type="Gene3D" id="3.20.20.210">
    <property type="match status" value="1"/>
</dbReference>
<accession>A0A1D3L2M1</accession>
<dbReference type="AlphaFoldDB" id="A0A1D3L2M1"/>
<dbReference type="EC" id="2.1.1.246" evidence="8"/>
<evidence type="ECO:0000313" key="9">
    <source>
        <dbReference type="Proteomes" id="UP000094707"/>
    </source>
</evidence>
<evidence type="ECO:0000256" key="2">
    <source>
        <dbReference type="ARBA" id="ARBA00022603"/>
    </source>
</evidence>
<keyword evidence="5" id="KW-0862">Zinc</keyword>
<dbReference type="PANTHER" id="PTHR47099:SF1">
    <property type="entry name" value="METHYLCOBAMIDE:COM METHYLTRANSFERASE MTBA"/>
    <property type="match status" value="1"/>
</dbReference>
<dbReference type="InterPro" id="IPR038071">
    <property type="entry name" value="UROD/MetE-like_sf"/>
</dbReference>
<keyword evidence="3 8" id="KW-0808">Transferase</keyword>
<dbReference type="Proteomes" id="UP000094707">
    <property type="component" value="Chromosome I"/>
</dbReference>
<dbReference type="PANTHER" id="PTHR47099">
    <property type="entry name" value="METHYLCOBAMIDE:COM METHYLTRANSFERASE MTBA"/>
    <property type="match status" value="1"/>
</dbReference>
<dbReference type="InterPro" id="IPR052024">
    <property type="entry name" value="Methanogen_methyltrans"/>
</dbReference>
<evidence type="ECO:0000256" key="4">
    <source>
        <dbReference type="ARBA" id="ARBA00022723"/>
    </source>
</evidence>
<dbReference type="GO" id="GO:0015948">
    <property type="term" value="P:methanogenesis"/>
    <property type="evidence" value="ECO:0007669"/>
    <property type="project" value="UniProtKB-KW"/>
</dbReference>
<feature type="domain" description="Uroporphyrinogen decarboxylase (URO-D)" evidence="7">
    <location>
        <begin position="4"/>
        <end position="350"/>
    </location>
</feature>
<proteinExistence type="predicted"/>
<keyword evidence="9" id="KW-1185">Reference proteome</keyword>
<reference evidence="8 9" key="1">
    <citation type="submission" date="2016-08" db="EMBL/GenBank/DDBJ databases">
        <authorList>
            <person name="Seilhamer J.J."/>
        </authorList>
    </citation>
    <scope>NUCLEOTIDE SEQUENCE [LARGE SCALE GENOMIC DNA]</scope>
    <source>
        <strain evidence="8">Buetzberg</strain>
    </source>
</reference>
<dbReference type="EMBL" id="LT607756">
    <property type="protein sequence ID" value="SCG85710.1"/>
    <property type="molecule type" value="Genomic_DNA"/>
</dbReference>
<dbReference type="PATRIC" id="fig|129848.4.peg.1163"/>
<keyword evidence="6" id="KW-0484">Methanogenesis</keyword>
<dbReference type="GO" id="GO:0032259">
    <property type="term" value="P:methylation"/>
    <property type="evidence" value="ECO:0007669"/>
    <property type="project" value="UniProtKB-KW"/>
</dbReference>
<organism evidence="8 9">
    <name type="scientific">Methanobacterium congolense</name>
    <dbReference type="NCBI Taxonomy" id="118062"/>
    <lineage>
        <taxon>Archaea</taxon>
        <taxon>Methanobacteriati</taxon>
        <taxon>Methanobacteriota</taxon>
        <taxon>Methanomada group</taxon>
        <taxon>Methanobacteria</taxon>
        <taxon>Methanobacteriales</taxon>
        <taxon>Methanobacteriaceae</taxon>
        <taxon>Methanobacterium</taxon>
    </lineage>
</organism>
<dbReference type="RefSeq" id="WP_071906841.1">
    <property type="nucleotide sequence ID" value="NZ_LT607756.1"/>
</dbReference>
<evidence type="ECO:0000256" key="6">
    <source>
        <dbReference type="ARBA" id="ARBA00022994"/>
    </source>
</evidence>
<sequence length="353" mass="37978">MDLKNNLLKTLSGEESDVVPVISVTQVGVVEAMEKTGAFWPEAHQDADKMAALGSSLYELAGLECARIPFCLTVEAEALGCQVDLGTNERTPQISRTPFTSASDINVPSDFVEKGRIPVVLEAVKKLKDKYGDTLPIIVGITGPFTLAGHLLGVENLVRYMKIKPNEIEDAVENTLDACMDYVEALMDVEPDVICVAEPTAAPELIDPLQFKSMVKPSLEDLSNFIKTSKVLHICGSTQPIISDMASIGYDGISVEEKVDIKMAKEELGKGGRVIRTGGRTMSMGGGSTSKIIGNISTTQTLFRSTPEEVKAEVKRALEDGVDVLAPSCGLAPLSPIENIKAMVEARNEYFGI</sequence>
<name>A0A1D3L2M1_9EURY</name>
<dbReference type="KEGG" id="mcub:MCBB_1152"/>
<evidence type="ECO:0000256" key="1">
    <source>
        <dbReference type="ARBA" id="ARBA00001947"/>
    </source>
</evidence>
<dbReference type="InterPro" id="IPR006360">
    <property type="entry name" value="Mtase_MtaA_CmuA"/>
</dbReference>
<dbReference type="NCBIfam" id="NF004889">
    <property type="entry name" value="PRK06252.1"/>
    <property type="match status" value="1"/>
</dbReference>
<dbReference type="OrthoDB" id="124836at2157"/>
<dbReference type="GO" id="GO:0006779">
    <property type="term" value="P:porphyrin-containing compound biosynthetic process"/>
    <property type="evidence" value="ECO:0007669"/>
    <property type="project" value="InterPro"/>
</dbReference>
<dbReference type="CDD" id="cd03307">
    <property type="entry name" value="Mta_CmuA_like"/>
    <property type="match status" value="1"/>
</dbReference>
<evidence type="ECO:0000256" key="3">
    <source>
        <dbReference type="ARBA" id="ARBA00022679"/>
    </source>
</evidence>
<dbReference type="InterPro" id="IPR000257">
    <property type="entry name" value="Uroporphyrinogen_deCOase"/>
</dbReference>
<keyword evidence="4" id="KW-0479">Metal-binding</keyword>
<gene>
    <name evidence="8" type="primary">mtaA</name>
    <name evidence="8" type="ORF">MCBB_1152</name>
</gene>
<dbReference type="GeneID" id="30411997"/>
<dbReference type="GO" id="GO:0006730">
    <property type="term" value="P:one-carbon metabolic process"/>
    <property type="evidence" value="ECO:0007669"/>
    <property type="project" value="InterPro"/>
</dbReference>
<dbReference type="Pfam" id="PF01208">
    <property type="entry name" value="URO-D"/>
    <property type="match status" value="1"/>
</dbReference>
<dbReference type="GO" id="GO:0046872">
    <property type="term" value="F:metal ion binding"/>
    <property type="evidence" value="ECO:0007669"/>
    <property type="project" value="UniProtKB-KW"/>
</dbReference>
<comment type="cofactor">
    <cofactor evidence="1">
        <name>Zn(2+)</name>
        <dbReference type="ChEBI" id="CHEBI:29105"/>
    </cofactor>
</comment>
<evidence type="ECO:0000313" key="8">
    <source>
        <dbReference type="EMBL" id="SCG85710.1"/>
    </source>
</evidence>
<evidence type="ECO:0000256" key="5">
    <source>
        <dbReference type="ARBA" id="ARBA00022833"/>
    </source>
</evidence>
<protein>
    <submittedName>
        <fullName evidence="8">Methylcobamide:CoM methyltransferase MtaA</fullName>
        <ecNumber evidence="8">2.1.1.246</ecNumber>
    </submittedName>
</protein>
<dbReference type="NCBIfam" id="TIGR01463">
    <property type="entry name" value="mtaA_cmuA"/>
    <property type="match status" value="1"/>
</dbReference>